<keyword evidence="6" id="KW-0067">ATP-binding</keyword>
<dbReference type="EC" id="5.6.2.4" evidence="10"/>
<dbReference type="InterPro" id="IPR001650">
    <property type="entry name" value="Helicase_C-like"/>
</dbReference>
<dbReference type="Pfam" id="PF00270">
    <property type="entry name" value="DEAD"/>
    <property type="match status" value="1"/>
</dbReference>
<evidence type="ECO:0000256" key="6">
    <source>
        <dbReference type="ARBA" id="ARBA00022840"/>
    </source>
</evidence>
<keyword evidence="5 15" id="KW-0347">Helicase</keyword>
<dbReference type="GO" id="GO:0006281">
    <property type="term" value="P:DNA repair"/>
    <property type="evidence" value="ECO:0007669"/>
    <property type="project" value="TreeGrafter"/>
</dbReference>
<dbReference type="Pfam" id="PF16124">
    <property type="entry name" value="RecQ_Zn_bind"/>
    <property type="match status" value="1"/>
</dbReference>
<keyword evidence="16" id="KW-1185">Reference proteome</keyword>
<gene>
    <name evidence="15" type="ORF">SAMN05444278_101416</name>
</gene>
<dbReference type="AlphaFoldDB" id="A0A1M4SZX0"/>
<dbReference type="GO" id="GO:0043590">
    <property type="term" value="C:bacterial nucleoid"/>
    <property type="evidence" value="ECO:0007669"/>
    <property type="project" value="TreeGrafter"/>
</dbReference>
<dbReference type="Proteomes" id="UP000184462">
    <property type="component" value="Unassembled WGS sequence"/>
</dbReference>
<evidence type="ECO:0000259" key="14">
    <source>
        <dbReference type="PROSITE" id="PS51194"/>
    </source>
</evidence>
<name>A0A1M4SZX0_9FLAO</name>
<evidence type="ECO:0000256" key="5">
    <source>
        <dbReference type="ARBA" id="ARBA00022806"/>
    </source>
</evidence>
<dbReference type="FunFam" id="3.40.50.300:FF:001389">
    <property type="entry name" value="ATP-dependent DNA helicase RecQ"/>
    <property type="match status" value="1"/>
</dbReference>
<evidence type="ECO:0000313" key="16">
    <source>
        <dbReference type="Proteomes" id="UP000184462"/>
    </source>
</evidence>
<evidence type="ECO:0000256" key="1">
    <source>
        <dbReference type="ARBA" id="ARBA00005446"/>
    </source>
</evidence>
<dbReference type="GO" id="GO:0046872">
    <property type="term" value="F:metal ion binding"/>
    <property type="evidence" value="ECO:0007669"/>
    <property type="project" value="UniProtKB-KW"/>
</dbReference>
<dbReference type="STRING" id="1155689.SAMN05444278_101416"/>
<reference evidence="15 16" key="1">
    <citation type="submission" date="2016-11" db="EMBL/GenBank/DDBJ databases">
        <authorList>
            <person name="Jaros S."/>
            <person name="Januszkiewicz K."/>
            <person name="Wedrychowicz H."/>
        </authorList>
    </citation>
    <scope>NUCLEOTIDE SEQUENCE [LARGE SCALE GENOMIC DNA]</scope>
    <source>
        <strain evidence="15 16">DSM 25661</strain>
    </source>
</reference>
<accession>A0A1M4SZX0</accession>
<dbReference type="InterPro" id="IPR032284">
    <property type="entry name" value="RecQ_Zn-bd"/>
</dbReference>
<evidence type="ECO:0000256" key="10">
    <source>
        <dbReference type="ARBA" id="ARBA00034808"/>
    </source>
</evidence>
<dbReference type="PANTHER" id="PTHR13710:SF105">
    <property type="entry name" value="ATP-DEPENDENT DNA HELICASE Q1"/>
    <property type="match status" value="1"/>
</dbReference>
<dbReference type="CDD" id="cd17920">
    <property type="entry name" value="DEXHc_RecQ"/>
    <property type="match status" value="1"/>
</dbReference>
<dbReference type="GO" id="GO:0003677">
    <property type="term" value="F:DNA binding"/>
    <property type="evidence" value="ECO:0007669"/>
    <property type="project" value="UniProtKB-KW"/>
</dbReference>
<keyword evidence="4" id="KW-0378">Hydrolase</keyword>
<organism evidence="15 16">
    <name type="scientific">Psychroflexus salarius</name>
    <dbReference type="NCBI Taxonomy" id="1155689"/>
    <lineage>
        <taxon>Bacteria</taxon>
        <taxon>Pseudomonadati</taxon>
        <taxon>Bacteroidota</taxon>
        <taxon>Flavobacteriia</taxon>
        <taxon>Flavobacteriales</taxon>
        <taxon>Flavobacteriaceae</taxon>
        <taxon>Psychroflexus</taxon>
    </lineage>
</organism>
<dbReference type="RefSeq" id="WP_073191344.1">
    <property type="nucleotide sequence ID" value="NZ_FQTW01000001.1"/>
</dbReference>
<dbReference type="OrthoDB" id="9763310at2"/>
<dbReference type="GO" id="GO:0005524">
    <property type="term" value="F:ATP binding"/>
    <property type="evidence" value="ECO:0007669"/>
    <property type="project" value="UniProtKB-KW"/>
</dbReference>
<dbReference type="GO" id="GO:0043138">
    <property type="term" value="F:3'-5' DNA helicase activity"/>
    <property type="evidence" value="ECO:0007669"/>
    <property type="project" value="UniProtKB-EC"/>
</dbReference>
<proteinExistence type="inferred from homology"/>
<comment type="catalytic activity">
    <reaction evidence="9">
        <text>Couples ATP hydrolysis with the unwinding of duplex DNA by translocating in the 3'-5' direction.</text>
        <dbReference type="EC" id="5.6.2.4"/>
    </reaction>
</comment>
<dbReference type="GO" id="GO:0030894">
    <property type="term" value="C:replisome"/>
    <property type="evidence" value="ECO:0007669"/>
    <property type="project" value="TreeGrafter"/>
</dbReference>
<dbReference type="GO" id="GO:0009378">
    <property type="term" value="F:four-way junction helicase activity"/>
    <property type="evidence" value="ECO:0007669"/>
    <property type="project" value="TreeGrafter"/>
</dbReference>
<dbReference type="InterPro" id="IPR027417">
    <property type="entry name" value="P-loop_NTPase"/>
</dbReference>
<dbReference type="PROSITE" id="PS51194">
    <property type="entry name" value="HELICASE_CTER"/>
    <property type="match status" value="1"/>
</dbReference>
<evidence type="ECO:0000256" key="4">
    <source>
        <dbReference type="ARBA" id="ARBA00022801"/>
    </source>
</evidence>
<feature type="domain" description="Helicase ATP-binding" evidence="13">
    <location>
        <begin position="24"/>
        <end position="192"/>
    </location>
</feature>
<dbReference type="NCBIfam" id="TIGR00614">
    <property type="entry name" value="recQ_fam"/>
    <property type="match status" value="1"/>
</dbReference>
<evidence type="ECO:0000256" key="2">
    <source>
        <dbReference type="ARBA" id="ARBA00022723"/>
    </source>
</evidence>
<evidence type="ECO:0000259" key="13">
    <source>
        <dbReference type="PROSITE" id="PS51192"/>
    </source>
</evidence>
<feature type="domain" description="Helicase C-terminal" evidence="14">
    <location>
        <begin position="213"/>
        <end position="359"/>
    </location>
</feature>
<evidence type="ECO:0000313" key="15">
    <source>
        <dbReference type="EMBL" id="SHE37749.1"/>
    </source>
</evidence>
<dbReference type="InterPro" id="IPR036388">
    <property type="entry name" value="WH-like_DNA-bd_sf"/>
</dbReference>
<evidence type="ECO:0000256" key="11">
    <source>
        <dbReference type="ARBA" id="ARBA00044535"/>
    </source>
</evidence>
<keyword evidence="8" id="KW-0413">Isomerase</keyword>
<keyword evidence="2" id="KW-0479">Metal-binding</keyword>
<dbReference type="PROSITE" id="PS51192">
    <property type="entry name" value="HELICASE_ATP_BIND_1"/>
    <property type="match status" value="1"/>
</dbReference>
<dbReference type="Gene3D" id="1.10.10.10">
    <property type="entry name" value="Winged helix-like DNA-binding domain superfamily/Winged helix DNA-binding domain"/>
    <property type="match status" value="1"/>
</dbReference>
<comment type="similarity">
    <text evidence="1">Belongs to the helicase family. RecQ subfamily.</text>
</comment>
<evidence type="ECO:0000256" key="12">
    <source>
        <dbReference type="ARBA" id="ARBA00044550"/>
    </source>
</evidence>
<dbReference type="Pfam" id="PF00271">
    <property type="entry name" value="Helicase_C"/>
    <property type="match status" value="1"/>
</dbReference>
<dbReference type="InterPro" id="IPR004589">
    <property type="entry name" value="DNA_helicase_ATP-dep_RecQ"/>
</dbReference>
<dbReference type="InterPro" id="IPR014001">
    <property type="entry name" value="Helicase_ATP-bd"/>
</dbReference>
<evidence type="ECO:0000256" key="7">
    <source>
        <dbReference type="ARBA" id="ARBA00023125"/>
    </source>
</evidence>
<dbReference type="EMBL" id="FQTW01000001">
    <property type="protein sequence ID" value="SHE37749.1"/>
    <property type="molecule type" value="Genomic_DNA"/>
</dbReference>
<evidence type="ECO:0000256" key="3">
    <source>
        <dbReference type="ARBA" id="ARBA00022741"/>
    </source>
</evidence>
<keyword evidence="3" id="KW-0547">Nucleotide-binding</keyword>
<evidence type="ECO:0000256" key="9">
    <source>
        <dbReference type="ARBA" id="ARBA00034617"/>
    </source>
</evidence>
<dbReference type="PANTHER" id="PTHR13710">
    <property type="entry name" value="DNA HELICASE RECQ FAMILY MEMBER"/>
    <property type="match status" value="1"/>
</dbReference>
<keyword evidence="7" id="KW-0238">DNA-binding</keyword>
<dbReference type="SMART" id="SM00490">
    <property type="entry name" value="HELICc"/>
    <property type="match status" value="1"/>
</dbReference>
<evidence type="ECO:0000256" key="8">
    <source>
        <dbReference type="ARBA" id="ARBA00023235"/>
    </source>
</evidence>
<dbReference type="GO" id="GO:0016787">
    <property type="term" value="F:hydrolase activity"/>
    <property type="evidence" value="ECO:0007669"/>
    <property type="project" value="UniProtKB-KW"/>
</dbReference>
<sequence>MTPKNALKKYWGYETFLPNQNSVIANILKQKDTLAILPTGAGKSVCYQVPAVISKGICLVVSPLLALMQDQVVNLNNRGIKATYIKSQMRLNEVHRTLDNCQFGNYKLLYISPERLKRQEIFEHILNLPISFVAVDEAHCISQWGHDFRPAYREISRLREYRPDLKFLALTATATSTVAKDIIENLKLNSPKVVKDSFKKEQISIFKKESPDKLYSILKIIKKEKGSGIIYVRKRQSTHDISQFLNYHHITSAAFHAGIDQPKKDLILKDWLTNKIQVVVATTAFGMGIDKPDVRFVIHYHLPESLESYYQEIGRAARDRQPAKAVLLYNQSDIIRLKNVHLKSIITPKDVKLVYKKLLQYFRIAFGEGEFFEVDLNFTKFCEKYKLNTHTTYQSLQMLDKIDVIRLFKSFKRTTKIQFKSSSKILLNYLEKHKKYDPLVSTILRTYGGIFDHKLSINTELIAHKVKLTEFEVIKQLEELSAQDLVEVESFKHDLSLVFLVPREDETSINPFKKIILQNGEHKKNQIQAVIDFTTENKTCLHQKILNYFGEMDSKPCGRCSNCKKSNRIHENLNKEILNLLSHHNELSSQEIVSLLNYNEQEVLNTIKSLYINHQIKLTPKKNYIINA</sequence>
<dbReference type="Gene3D" id="3.40.50.300">
    <property type="entry name" value="P-loop containing nucleotide triphosphate hydrolases"/>
    <property type="match status" value="2"/>
</dbReference>
<dbReference type="GO" id="GO:0006310">
    <property type="term" value="P:DNA recombination"/>
    <property type="evidence" value="ECO:0007669"/>
    <property type="project" value="InterPro"/>
</dbReference>
<dbReference type="SUPFAM" id="SSF52540">
    <property type="entry name" value="P-loop containing nucleoside triphosphate hydrolases"/>
    <property type="match status" value="1"/>
</dbReference>
<protein>
    <recommendedName>
        <fullName evidence="11">ATP-dependent DNA helicase RecQ</fullName>
        <ecNumber evidence="10">5.6.2.4</ecNumber>
    </recommendedName>
    <alternativeName>
        <fullName evidence="12">DNA 3'-5' helicase RecQ</fullName>
    </alternativeName>
</protein>
<dbReference type="SMART" id="SM00487">
    <property type="entry name" value="DEXDc"/>
    <property type="match status" value="1"/>
</dbReference>
<dbReference type="GO" id="GO:0005737">
    <property type="term" value="C:cytoplasm"/>
    <property type="evidence" value="ECO:0007669"/>
    <property type="project" value="TreeGrafter"/>
</dbReference>
<dbReference type="InterPro" id="IPR011545">
    <property type="entry name" value="DEAD/DEAH_box_helicase_dom"/>
</dbReference>